<evidence type="ECO:0000313" key="2">
    <source>
        <dbReference type="EMBL" id="GJJ10723.1"/>
    </source>
</evidence>
<dbReference type="EMBL" id="BPWL01000005">
    <property type="protein sequence ID" value="GJJ10723.1"/>
    <property type="molecule type" value="Genomic_DNA"/>
</dbReference>
<accession>A0AAV5ADJ4</accession>
<proteinExistence type="predicted"/>
<feature type="compositionally biased region" description="Low complexity" evidence="1">
    <location>
        <begin position="23"/>
        <end position="39"/>
    </location>
</feature>
<organism evidence="2 3">
    <name type="scientific">Clathrus columnatus</name>
    <dbReference type="NCBI Taxonomy" id="1419009"/>
    <lineage>
        <taxon>Eukaryota</taxon>
        <taxon>Fungi</taxon>
        <taxon>Dikarya</taxon>
        <taxon>Basidiomycota</taxon>
        <taxon>Agaricomycotina</taxon>
        <taxon>Agaricomycetes</taxon>
        <taxon>Phallomycetidae</taxon>
        <taxon>Phallales</taxon>
        <taxon>Clathraceae</taxon>
        <taxon>Clathrus</taxon>
    </lineage>
</organism>
<comment type="caution">
    <text evidence="2">The sequence shown here is derived from an EMBL/GenBank/DDBJ whole genome shotgun (WGS) entry which is preliminary data.</text>
</comment>
<protein>
    <submittedName>
        <fullName evidence="2">Uncharacterized protein</fullName>
    </submittedName>
</protein>
<keyword evidence="3" id="KW-1185">Reference proteome</keyword>
<reference evidence="2" key="1">
    <citation type="submission" date="2021-10" db="EMBL/GenBank/DDBJ databases">
        <title>De novo Genome Assembly of Clathrus columnatus (Basidiomycota, Fungi) Using Illumina and Nanopore Sequence Data.</title>
        <authorList>
            <person name="Ogiso-Tanaka E."/>
            <person name="Itagaki H."/>
            <person name="Hosoya T."/>
            <person name="Hosaka K."/>
        </authorList>
    </citation>
    <scope>NUCLEOTIDE SEQUENCE</scope>
    <source>
        <strain evidence="2">MO-923</strain>
    </source>
</reference>
<dbReference type="AlphaFoldDB" id="A0AAV5ADJ4"/>
<evidence type="ECO:0000256" key="1">
    <source>
        <dbReference type="SAM" id="MobiDB-lite"/>
    </source>
</evidence>
<feature type="region of interest" description="Disordered" evidence="1">
    <location>
        <begin position="23"/>
        <end position="43"/>
    </location>
</feature>
<sequence length="216" mass="23678">MVPHIPSSTTSSLASASSISTFHIPSNPSSQPSSWQLPSHDLKSNPAAESTTVHCLAQVLTQLGDLQCQFFALQADNAILKIENNQLKNETCELQENAQWVIQNPASISPSDSISQHLLPPTSNSAASNSIILVEQPVAHPEAYPESVIWTLGDCQHDPDIKLSKGNKCHPAMYYCVHKENSNLLLPEQWHALHVATRSIVREILSPLQKHHPLPV</sequence>
<dbReference type="Proteomes" id="UP001050691">
    <property type="component" value="Unassembled WGS sequence"/>
</dbReference>
<gene>
    <name evidence="2" type="ORF">Clacol_004950</name>
</gene>
<name>A0AAV5ADJ4_9AGAM</name>
<evidence type="ECO:0000313" key="3">
    <source>
        <dbReference type="Proteomes" id="UP001050691"/>
    </source>
</evidence>